<evidence type="ECO:0000313" key="1">
    <source>
        <dbReference type="EMBL" id="BAK61034.1"/>
    </source>
</evidence>
<dbReference type="HOGENOM" id="CLU_3100143_0_0_9"/>
<organism evidence="1 2">
    <name type="scientific">Lactococcus garvieae (strain Lg2)</name>
    <name type="common">Enterococcus seriolicida</name>
    <dbReference type="NCBI Taxonomy" id="420890"/>
    <lineage>
        <taxon>Bacteria</taxon>
        <taxon>Bacillati</taxon>
        <taxon>Bacillota</taxon>
        <taxon>Bacilli</taxon>
        <taxon>Lactobacillales</taxon>
        <taxon>Streptococcaceae</taxon>
        <taxon>Lactococcus</taxon>
    </lineage>
</organism>
<dbReference type="AlphaFoldDB" id="F9VFD3"/>
<reference evidence="1 2" key="1">
    <citation type="journal article" date="2011" name="PLoS ONE">
        <title>Complete genome sequence and comparative analysis of the fish pathogen Lactococcus garvieae.</title>
        <authorList>
            <person name="Morita H."/>
            <person name="Toh H."/>
            <person name="Oshima K."/>
            <person name="Yoshizaki M."/>
            <person name="Kawanishi M."/>
            <person name="Nakaya K."/>
            <person name="Suzuki T."/>
            <person name="Miyauchi E."/>
            <person name="Ishii Y."/>
            <person name="Tanabe S."/>
            <person name="Murakami M."/>
            <person name="Hattori M."/>
        </authorList>
    </citation>
    <scope>NUCLEOTIDE SEQUENCE [LARGE SCALE GENOMIC DNA]</scope>
    <source>
        <strain evidence="1 2">Lg2</strain>
    </source>
</reference>
<protein>
    <submittedName>
        <fullName evidence="1">Uncharacterized protein</fullName>
    </submittedName>
</protein>
<proteinExistence type="predicted"/>
<sequence length="51" mass="5970">MHPFFLQFIDEKLSLTLRFIPCILRSEISECRLRIDLTEHNQKLGQVVGIA</sequence>
<evidence type="ECO:0000313" key="2">
    <source>
        <dbReference type="Proteomes" id="UP000008520"/>
    </source>
</evidence>
<keyword evidence="2" id="KW-1185">Reference proteome</keyword>
<name>F9VFD3_LACGL</name>
<accession>F9VFD3</accession>
<dbReference type="Proteomes" id="UP000008520">
    <property type="component" value="Chromosome"/>
</dbReference>
<dbReference type="EMBL" id="AP009333">
    <property type="protein sequence ID" value="BAK61034.1"/>
    <property type="molecule type" value="Genomic_DNA"/>
</dbReference>
<gene>
    <name evidence="1" type="ordered locus">LCGL_1574</name>
</gene>
<dbReference type="KEGG" id="lgv:LCGL_1574"/>
<dbReference type="STRING" id="420890.LCGL_1574"/>